<reference evidence="6 7" key="1">
    <citation type="submission" date="2024-01" db="EMBL/GenBank/DDBJ databases">
        <title>The complete chloroplast genome sequence of Lithospermum erythrorhizon: insights into the phylogenetic relationship among Boraginaceae species and the maternal lineages of purple gromwells.</title>
        <authorList>
            <person name="Okada T."/>
            <person name="Watanabe K."/>
        </authorList>
    </citation>
    <scope>NUCLEOTIDE SEQUENCE [LARGE SCALE GENOMIC DNA]</scope>
</reference>
<evidence type="ECO:0000256" key="4">
    <source>
        <dbReference type="ARBA" id="ARBA00023242"/>
    </source>
</evidence>
<keyword evidence="2" id="KW-0805">Transcription regulation</keyword>
<gene>
    <name evidence="6" type="ORF">LIER_26435</name>
</gene>
<evidence type="ECO:0000313" key="6">
    <source>
        <dbReference type="EMBL" id="GAA0172650.1"/>
    </source>
</evidence>
<sequence length="273" mass="31096">MCNKLTEEENFYSQTVSTVLQHKPNMSNSSGINYQIISSPNSVFTKFPTSTSTSTHHRYRNLSSSQSMLKSILFSVPHLHSKEASSSQDEACPIDSTSQFHKAPSEMLQEETGVSHVLAERRRREKLNERFIVLRSLVPFVTKMDKASIIGDTIEYVKQLKKKVQELEASKVSCTKNVTRSNGKRKMEVEVEVSIIENDALVELQCPHREGLLLEVMQILRELKVEVTIVQSSLIQNRLFVAELRAKVKQNKKGKRVSITEVKRSLHQIILRS</sequence>
<dbReference type="AlphaFoldDB" id="A0AAV3R9W2"/>
<dbReference type="GO" id="GO:0003677">
    <property type="term" value="F:DNA binding"/>
    <property type="evidence" value="ECO:0007669"/>
    <property type="project" value="UniProtKB-KW"/>
</dbReference>
<dbReference type="SUPFAM" id="SSF47459">
    <property type="entry name" value="HLH, helix-loop-helix DNA-binding domain"/>
    <property type="match status" value="1"/>
</dbReference>
<organism evidence="6 7">
    <name type="scientific">Lithospermum erythrorhizon</name>
    <name type="common">Purple gromwell</name>
    <name type="synonym">Lithospermum officinale var. erythrorhizon</name>
    <dbReference type="NCBI Taxonomy" id="34254"/>
    <lineage>
        <taxon>Eukaryota</taxon>
        <taxon>Viridiplantae</taxon>
        <taxon>Streptophyta</taxon>
        <taxon>Embryophyta</taxon>
        <taxon>Tracheophyta</taxon>
        <taxon>Spermatophyta</taxon>
        <taxon>Magnoliopsida</taxon>
        <taxon>eudicotyledons</taxon>
        <taxon>Gunneridae</taxon>
        <taxon>Pentapetalae</taxon>
        <taxon>asterids</taxon>
        <taxon>lamiids</taxon>
        <taxon>Boraginales</taxon>
        <taxon>Boraginaceae</taxon>
        <taxon>Boraginoideae</taxon>
        <taxon>Lithospermeae</taxon>
        <taxon>Lithospermum</taxon>
    </lineage>
</organism>
<dbReference type="EMBL" id="BAABME010008225">
    <property type="protein sequence ID" value="GAA0172650.1"/>
    <property type="molecule type" value="Genomic_DNA"/>
</dbReference>
<comment type="subcellular location">
    <subcellularLocation>
        <location evidence="1">Nucleus</location>
    </subcellularLocation>
</comment>
<dbReference type="InterPro" id="IPR011598">
    <property type="entry name" value="bHLH_dom"/>
</dbReference>
<evidence type="ECO:0000313" key="7">
    <source>
        <dbReference type="Proteomes" id="UP001454036"/>
    </source>
</evidence>
<dbReference type="InterPro" id="IPR036638">
    <property type="entry name" value="HLH_DNA-bd_sf"/>
</dbReference>
<evidence type="ECO:0000256" key="2">
    <source>
        <dbReference type="ARBA" id="ARBA00023015"/>
    </source>
</evidence>
<accession>A0AAV3R9W2</accession>
<dbReference type="GO" id="GO:0080090">
    <property type="term" value="P:regulation of primary metabolic process"/>
    <property type="evidence" value="ECO:0007669"/>
    <property type="project" value="UniProtKB-ARBA"/>
</dbReference>
<dbReference type="GO" id="GO:0046983">
    <property type="term" value="F:protein dimerization activity"/>
    <property type="evidence" value="ECO:0007669"/>
    <property type="project" value="InterPro"/>
</dbReference>
<dbReference type="PANTHER" id="PTHR46266:SF4">
    <property type="entry name" value="TRANSCRIPTION FACTOR TT8"/>
    <property type="match status" value="1"/>
</dbReference>
<dbReference type="InterPro" id="IPR054502">
    <property type="entry name" value="bHLH-TF_ACT-like_plant"/>
</dbReference>
<evidence type="ECO:0000256" key="1">
    <source>
        <dbReference type="ARBA" id="ARBA00004123"/>
    </source>
</evidence>
<dbReference type="Pfam" id="PF22754">
    <property type="entry name" value="bHLH-TF_ACT-like_plant"/>
    <property type="match status" value="1"/>
</dbReference>
<dbReference type="PROSITE" id="PS50888">
    <property type="entry name" value="BHLH"/>
    <property type="match status" value="1"/>
</dbReference>
<keyword evidence="3" id="KW-0804">Transcription</keyword>
<keyword evidence="6" id="KW-0238">DNA-binding</keyword>
<comment type="caution">
    <text evidence="6">The sequence shown here is derived from an EMBL/GenBank/DDBJ whole genome shotgun (WGS) entry which is preliminary data.</text>
</comment>
<dbReference type="SMART" id="SM00353">
    <property type="entry name" value="HLH"/>
    <property type="match status" value="1"/>
</dbReference>
<protein>
    <submittedName>
        <fullName evidence="6">DNA-binding transcription factor</fullName>
    </submittedName>
</protein>
<dbReference type="PANTHER" id="PTHR46266">
    <property type="entry name" value="TRANSCRIPTION FACTOR TT8"/>
    <property type="match status" value="1"/>
</dbReference>
<keyword evidence="7" id="KW-1185">Reference proteome</keyword>
<evidence type="ECO:0000256" key="3">
    <source>
        <dbReference type="ARBA" id="ARBA00023163"/>
    </source>
</evidence>
<feature type="domain" description="BHLH" evidence="5">
    <location>
        <begin position="111"/>
        <end position="160"/>
    </location>
</feature>
<keyword evidence="4" id="KW-0539">Nucleus</keyword>
<proteinExistence type="predicted"/>
<dbReference type="Pfam" id="PF00010">
    <property type="entry name" value="HLH"/>
    <property type="match status" value="1"/>
</dbReference>
<dbReference type="GO" id="GO:0005634">
    <property type="term" value="C:nucleus"/>
    <property type="evidence" value="ECO:0007669"/>
    <property type="project" value="UniProtKB-SubCell"/>
</dbReference>
<dbReference type="Proteomes" id="UP001454036">
    <property type="component" value="Unassembled WGS sequence"/>
</dbReference>
<dbReference type="Gene3D" id="4.10.280.10">
    <property type="entry name" value="Helix-loop-helix DNA-binding domain"/>
    <property type="match status" value="1"/>
</dbReference>
<evidence type="ECO:0000259" key="5">
    <source>
        <dbReference type="PROSITE" id="PS50888"/>
    </source>
</evidence>
<name>A0AAV3R9W2_LITER</name>